<dbReference type="InterPro" id="IPR056157">
    <property type="entry name" value="TPR_IFT80_172_dom"/>
</dbReference>
<dbReference type="InterPro" id="IPR015943">
    <property type="entry name" value="WD40/YVTN_repeat-like_dom_sf"/>
</dbReference>
<evidence type="ECO:0000259" key="6">
    <source>
        <dbReference type="Pfam" id="PF23387"/>
    </source>
</evidence>
<keyword evidence="8" id="KW-1185">Reference proteome</keyword>
<feature type="domain" description="IFT80/172/WDR35 TPR" evidence="6">
    <location>
        <begin position="614"/>
        <end position="759"/>
    </location>
</feature>
<dbReference type="PROSITE" id="PS50082">
    <property type="entry name" value="WD_REPEATS_2"/>
    <property type="match status" value="2"/>
</dbReference>
<reference evidence="7 8" key="1">
    <citation type="submission" date="2023-03" db="EMBL/GenBank/DDBJ databases">
        <title>Genome insight into feeding habits of ladybird beetles.</title>
        <authorList>
            <person name="Li H.-S."/>
            <person name="Huang Y.-H."/>
            <person name="Pang H."/>
        </authorList>
    </citation>
    <scope>NUCLEOTIDE SEQUENCE [LARGE SCALE GENOMIC DNA]</scope>
    <source>
        <strain evidence="7">SYSU_2023b</strain>
        <tissue evidence="7">Whole body</tissue>
    </source>
</reference>
<dbReference type="Pfam" id="PF23335">
    <property type="entry name" value="Beta-prop_IFT80_2nd"/>
    <property type="match status" value="1"/>
</dbReference>
<dbReference type="FunFam" id="1.25.40.470:FF:000007">
    <property type="entry name" value="Intraflagellar transport 80 homolog (Chlamydomonas)"/>
    <property type="match status" value="1"/>
</dbReference>
<dbReference type="PANTHER" id="PTHR24098">
    <property type="entry name" value="OUTER SEGMENT 5"/>
    <property type="match status" value="1"/>
</dbReference>
<dbReference type="Gene3D" id="1.25.40.470">
    <property type="match status" value="1"/>
</dbReference>
<gene>
    <name evidence="7" type="ORF">WA026_017350</name>
</gene>
<accession>A0AAW1VFT9</accession>
<comment type="subcellular location">
    <subcellularLocation>
        <location evidence="1">Cell projection</location>
        <location evidence="1">Cilium</location>
    </subcellularLocation>
</comment>
<protein>
    <recommendedName>
        <fullName evidence="9">Intraflagellar transport protein 80 homolog</fullName>
    </recommendedName>
</protein>
<keyword evidence="3" id="KW-0966">Cell projection</keyword>
<dbReference type="Gene3D" id="2.130.10.10">
    <property type="entry name" value="YVTN repeat-like/Quinoprotein amine dehydrogenase"/>
    <property type="match status" value="2"/>
</dbReference>
<evidence type="ECO:0000256" key="1">
    <source>
        <dbReference type="ARBA" id="ARBA00004138"/>
    </source>
</evidence>
<dbReference type="Pfam" id="PF00400">
    <property type="entry name" value="WD40"/>
    <property type="match status" value="3"/>
</dbReference>
<feature type="domain" description="IFT80 second beta-propeller" evidence="5">
    <location>
        <begin position="299"/>
        <end position="586"/>
    </location>
</feature>
<keyword evidence="4" id="KW-0853">WD repeat</keyword>
<name>A0AAW1VFT9_9CUCU</name>
<dbReference type="InterPro" id="IPR036322">
    <property type="entry name" value="WD40_repeat_dom_sf"/>
</dbReference>
<dbReference type="FunFam" id="2.130.10.10:FF:000298">
    <property type="entry name" value="Intraflagellar transport 80 homolog (Chlamydomonas)"/>
    <property type="match status" value="1"/>
</dbReference>
<dbReference type="SMART" id="SM00320">
    <property type="entry name" value="WD40"/>
    <property type="match status" value="6"/>
</dbReference>
<dbReference type="Pfam" id="PF23387">
    <property type="entry name" value="TPR_IFT80_172"/>
    <property type="match status" value="1"/>
</dbReference>
<evidence type="ECO:0000256" key="3">
    <source>
        <dbReference type="ARBA" id="ARBA00023273"/>
    </source>
</evidence>
<feature type="repeat" description="WD" evidence="4">
    <location>
        <begin position="183"/>
        <end position="224"/>
    </location>
</feature>
<evidence type="ECO:0000313" key="7">
    <source>
        <dbReference type="EMBL" id="KAK9891862.1"/>
    </source>
</evidence>
<comment type="caution">
    <text evidence="7">The sequence shown here is derived from an EMBL/GenBank/DDBJ whole genome shotgun (WGS) entry which is preliminary data.</text>
</comment>
<dbReference type="AlphaFoldDB" id="A0AAW1VFT9"/>
<dbReference type="FunFam" id="2.130.10.10:FF:001115">
    <property type="entry name" value="Intraflagellar transport 80 homolog (Chlamydomonas)"/>
    <property type="match status" value="1"/>
</dbReference>
<dbReference type="PROSITE" id="PS50294">
    <property type="entry name" value="WD_REPEATS_REGION"/>
    <property type="match status" value="2"/>
</dbReference>
<dbReference type="GO" id="GO:0030992">
    <property type="term" value="C:intraciliary transport particle B"/>
    <property type="evidence" value="ECO:0007669"/>
    <property type="project" value="TreeGrafter"/>
</dbReference>
<evidence type="ECO:0000259" key="5">
    <source>
        <dbReference type="Pfam" id="PF23335"/>
    </source>
</evidence>
<dbReference type="PANTHER" id="PTHR24098:SF0">
    <property type="entry name" value="OUTER SEGMENT 5"/>
    <property type="match status" value="1"/>
</dbReference>
<feature type="repeat" description="WD" evidence="4">
    <location>
        <begin position="101"/>
        <end position="133"/>
    </location>
</feature>
<evidence type="ECO:0000256" key="4">
    <source>
        <dbReference type="PROSITE-ProRule" id="PRU00221"/>
    </source>
</evidence>
<dbReference type="InterPro" id="IPR001680">
    <property type="entry name" value="WD40_rpt"/>
</dbReference>
<sequence>MRFKLTQAENPSHKAPVTCVGWSTTEEVYSAGDDNLLLSWSVSDAKSMKVLQFNKDLYPTDMQFLPRTNGSLGKHGDIILITAADGKFHILNRNGRIERSIEAHKGAVLVGQWSNDGTGFLTGGEDGFIKIWSRSGMLRSTMVSSDNSIYAACWSPDSQSIAYSNGKCIIIKQLAPNTKPQKWKAHEGIILCLAWSIVSELLVSGGEDCRYRVWDSSGRQIFSSALHDNHIVSLSWSPNGDLFAVGSYNTLRLCDYSGWSRSLDKPNSGCIYKMCWSADGTQLAAACANGHVLFAHVIERDVHYANFTASLTERKTVTVNDVQSETSEILDIPDRVIQISMRYSHLVLTTPIQCYIYNTSNWNTPVIFDLKEGSVILLKLVEKHMMLIEKNNVNIYNYQGKLIASPRWPNMRPETLKSSHISLSSDTLIVRDSGDPKLVYIIDLNGSRSSGVENTVKIQHSMHISHISLDQWGPSNHRNMAALDKARDLYIVSVRSPNKIFSKLGRKIESFQWNSDENILAAIQDTLLIVWYCPQASFDSGLLKLCSFHYDSPELGRSPRINDFVANSVSVRRADGSLVNVQISPFPSMLLKYIQENKWTEGLNICRTMNNKTLWACMAVLSTQNNSDTMDIAEESFANINHYDKVYYIQDIKRLSNKLQQKAALSLLAGKHQEAESLLLHNGMVFPAIFNNLKLHKWERALELAIKHKTHIDSVLFLRKYYLNNLGKSENNNRFTSMQESTKYDDDIVKEKIDNEIYKMNNFVKEKN</sequence>
<evidence type="ECO:0000256" key="2">
    <source>
        <dbReference type="ARBA" id="ARBA00023069"/>
    </source>
</evidence>
<organism evidence="7 8">
    <name type="scientific">Henosepilachna vigintioctopunctata</name>
    <dbReference type="NCBI Taxonomy" id="420089"/>
    <lineage>
        <taxon>Eukaryota</taxon>
        <taxon>Metazoa</taxon>
        <taxon>Ecdysozoa</taxon>
        <taxon>Arthropoda</taxon>
        <taxon>Hexapoda</taxon>
        <taxon>Insecta</taxon>
        <taxon>Pterygota</taxon>
        <taxon>Neoptera</taxon>
        <taxon>Endopterygota</taxon>
        <taxon>Coleoptera</taxon>
        <taxon>Polyphaga</taxon>
        <taxon>Cucujiformia</taxon>
        <taxon>Coccinelloidea</taxon>
        <taxon>Coccinellidae</taxon>
        <taxon>Epilachninae</taxon>
        <taxon>Epilachnini</taxon>
        <taxon>Henosepilachna</taxon>
    </lineage>
</organism>
<proteinExistence type="predicted"/>
<dbReference type="InterPro" id="IPR056456">
    <property type="entry name" value="Beta-prop_IFT80_2nd"/>
</dbReference>
<evidence type="ECO:0008006" key="9">
    <source>
        <dbReference type="Google" id="ProtNLM"/>
    </source>
</evidence>
<dbReference type="EMBL" id="JARQZJ010000131">
    <property type="protein sequence ID" value="KAK9891862.1"/>
    <property type="molecule type" value="Genomic_DNA"/>
</dbReference>
<dbReference type="Proteomes" id="UP001431783">
    <property type="component" value="Unassembled WGS sequence"/>
</dbReference>
<dbReference type="GO" id="GO:0060271">
    <property type="term" value="P:cilium assembly"/>
    <property type="evidence" value="ECO:0007669"/>
    <property type="project" value="TreeGrafter"/>
</dbReference>
<dbReference type="GO" id="GO:0005929">
    <property type="term" value="C:cilium"/>
    <property type="evidence" value="ECO:0007669"/>
    <property type="project" value="UniProtKB-SubCell"/>
</dbReference>
<keyword evidence="2" id="KW-0969">Cilium</keyword>
<evidence type="ECO:0000313" key="8">
    <source>
        <dbReference type="Proteomes" id="UP001431783"/>
    </source>
</evidence>
<dbReference type="SUPFAM" id="SSF50978">
    <property type="entry name" value="WD40 repeat-like"/>
    <property type="match status" value="2"/>
</dbReference>